<dbReference type="NCBIfam" id="TIGR01549">
    <property type="entry name" value="HAD-SF-IA-v1"/>
    <property type="match status" value="1"/>
</dbReference>
<protein>
    <submittedName>
        <fullName evidence="1">HAD family hydrolase</fullName>
        <ecNumber evidence="1">3.-.-.-</ecNumber>
    </submittedName>
</protein>
<dbReference type="NCBIfam" id="TIGR01509">
    <property type="entry name" value="HAD-SF-IA-v3"/>
    <property type="match status" value="1"/>
</dbReference>
<dbReference type="EMBL" id="JBHUGF010000010">
    <property type="protein sequence ID" value="MFD1989218.1"/>
    <property type="molecule type" value="Genomic_DNA"/>
</dbReference>
<gene>
    <name evidence="1" type="ORF">ACFSGI_04565</name>
</gene>
<dbReference type="Pfam" id="PF13419">
    <property type="entry name" value="HAD_2"/>
    <property type="match status" value="1"/>
</dbReference>
<proteinExistence type="predicted"/>
<sequence length="257" mass="28917">MVRLQIKTQQVHCDALLFDKDGTLFDFMQLWGSWAERMLTQIENHLQASGHSLIGDREHVFGTRYNQEGHLIDYDRCGPLAMASVEQSTAVLAWQLYATGTPWDQAIAQIRQFSDIAMQHIEKERPVQPLPGLLLFLEQCRTIQLPLAVITADWTSEAVKHLRWSGLESYFQYIIGSDQVQQSKPAPDLVYIACERLGMSPHQTVLIGDSNADMQMGQNAGIPCCIGISSSEESALTELPDAHMIIMNYDQLAIIKE</sequence>
<evidence type="ECO:0000313" key="2">
    <source>
        <dbReference type="Proteomes" id="UP001597403"/>
    </source>
</evidence>
<dbReference type="Gene3D" id="1.10.150.240">
    <property type="entry name" value="Putative phosphatase, domain 2"/>
    <property type="match status" value="1"/>
</dbReference>
<keyword evidence="1" id="KW-0378">Hydrolase</keyword>
<dbReference type="InterPro" id="IPR023198">
    <property type="entry name" value="PGP-like_dom2"/>
</dbReference>
<dbReference type="SUPFAM" id="SSF56784">
    <property type="entry name" value="HAD-like"/>
    <property type="match status" value="1"/>
</dbReference>
<dbReference type="InterPro" id="IPR023214">
    <property type="entry name" value="HAD_sf"/>
</dbReference>
<dbReference type="RefSeq" id="WP_204823003.1">
    <property type="nucleotide sequence ID" value="NZ_JBHUGF010000010.1"/>
</dbReference>
<dbReference type="Proteomes" id="UP001597403">
    <property type="component" value="Unassembled WGS sequence"/>
</dbReference>
<dbReference type="GO" id="GO:0016787">
    <property type="term" value="F:hydrolase activity"/>
    <property type="evidence" value="ECO:0007669"/>
    <property type="project" value="UniProtKB-KW"/>
</dbReference>
<dbReference type="PANTHER" id="PTHR43434:SF1">
    <property type="entry name" value="PHOSPHOGLYCOLATE PHOSPHATASE"/>
    <property type="match status" value="1"/>
</dbReference>
<dbReference type="InterPro" id="IPR050155">
    <property type="entry name" value="HAD-like_hydrolase_sf"/>
</dbReference>
<keyword evidence="2" id="KW-1185">Reference proteome</keyword>
<evidence type="ECO:0000313" key="1">
    <source>
        <dbReference type="EMBL" id="MFD1989218.1"/>
    </source>
</evidence>
<dbReference type="PANTHER" id="PTHR43434">
    <property type="entry name" value="PHOSPHOGLYCOLATE PHOSPHATASE"/>
    <property type="match status" value="1"/>
</dbReference>
<dbReference type="SFLD" id="SFLDS00003">
    <property type="entry name" value="Haloacid_Dehalogenase"/>
    <property type="match status" value="1"/>
</dbReference>
<name>A0ABW4URH9_9BACL</name>
<dbReference type="SFLD" id="SFLDG01129">
    <property type="entry name" value="C1.5:_HAD__Beta-PGM__Phosphata"/>
    <property type="match status" value="1"/>
</dbReference>
<dbReference type="InterPro" id="IPR041492">
    <property type="entry name" value="HAD_2"/>
</dbReference>
<accession>A0ABW4URH9</accession>
<dbReference type="InterPro" id="IPR036412">
    <property type="entry name" value="HAD-like_sf"/>
</dbReference>
<dbReference type="Gene3D" id="3.40.50.1000">
    <property type="entry name" value="HAD superfamily/HAD-like"/>
    <property type="match status" value="1"/>
</dbReference>
<comment type="caution">
    <text evidence="1">The sequence shown here is derived from an EMBL/GenBank/DDBJ whole genome shotgun (WGS) entry which is preliminary data.</text>
</comment>
<reference evidence="2" key="1">
    <citation type="journal article" date="2019" name="Int. J. Syst. Evol. Microbiol.">
        <title>The Global Catalogue of Microorganisms (GCM) 10K type strain sequencing project: providing services to taxonomists for standard genome sequencing and annotation.</title>
        <authorList>
            <consortium name="The Broad Institute Genomics Platform"/>
            <consortium name="The Broad Institute Genome Sequencing Center for Infectious Disease"/>
            <person name="Wu L."/>
            <person name="Ma J."/>
        </authorList>
    </citation>
    <scope>NUCLEOTIDE SEQUENCE [LARGE SCALE GENOMIC DNA]</scope>
    <source>
        <strain evidence="2">CGMCC 1.15067</strain>
    </source>
</reference>
<dbReference type="CDD" id="cd07505">
    <property type="entry name" value="HAD_BPGM-like"/>
    <property type="match status" value="1"/>
</dbReference>
<dbReference type="EC" id="3.-.-.-" evidence="1"/>
<dbReference type="InterPro" id="IPR006439">
    <property type="entry name" value="HAD-SF_hydro_IA"/>
</dbReference>
<organism evidence="1 2">
    <name type="scientific">Paenibacillus nicotianae</name>
    <dbReference type="NCBI Taxonomy" id="1526551"/>
    <lineage>
        <taxon>Bacteria</taxon>
        <taxon>Bacillati</taxon>
        <taxon>Bacillota</taxon>
        <taxon>Bacilli</taxon>
        <taxon>Bacillales</taxon>
        <taxon>Paenibacillaceae</taxon>
        <taxon>Paenibacillus</taxon>
    </lineage>
</organism>